<comment type="similarity">
    <text evidence="1">Belongs to the 5'-nucleotidase family.</text>
</comment>
<comment type="caution">
    <text evidence="4">The sequence shown here is derived from an EMBL/GenBank/DDBJ whole genome shotgun (WGS) entry which is preliminary data.</text>
</comment>
<dbReference type="RefSeq" id="WP_343921186.1">
    <property type="nucleotide sequence ID" value="NZ_BAAAJT010000003.1"/>
</dbReference>
<dbReference type="PANTHER" id="PTHR11575:SF24">
    <property type="entry name" value="5'-NUCLEOTIDASE"/>
    <property type="match status" value="1"/>
</dbReference>
<keyword evidence="1" id="KW-0732">Signal</keyword>
<dbReference type="Gene3D" id="3.60.21.10">
    <property type="match status" value="1"/>
</dbReference>
<keyword evidence="1" id="KW-0547">Nucleotide-binding</keyword>
<dbReference type="Pfam" id="PF02872">
    <property type="entry name" value="5_nucleotid_C"/>
    <property type="match status" value="1"/>
</dbReference>
<feature type="chain" id="PRO_5045006164" evidence="1">
    <location>
        <begin position="24"/>
        <end position="589"/>
    </location>
</feature>
<reference evidence="5" key="1">
    <citation type="journal article" date="2019" name="Int. J. Syst. Evol. Microbiol.">
        <title>The Global Catalogue of Microorganisms (GCM) 10K type strain sequencing project: providing services to taxonomists for standard genome sequencing and annotation.</title>
        <authorList>
            <consortium name="The Broad Institute Genomics Platform"/>
            <consortium name="The Broad Institute Genome Sequencing Center for Infectious Disease"/>
            <person name="Wu L."/>
            <person name="Ma J."/>
        </authorList>
    </citation>
    <scope>NUCLEOTIDE SEQUENCE [LARGE SCALE GENOMIC DNA]</scope>
    <source>
        <strain evidence="5">CGMCC 1.12477</strain>
    </source>
</reference>
<evidence type="ECO:0000313" key="5">
    <source>
        <dbReference type="Proteomes" id="UP001597351"/>
    </source>
</evidence>
<accession>A0ABW4TQT7</accession>
<keyword evidence="5" id="KW-1185">Reference proteome</keyword>
<evidence type="ECO:0000256" key="1">
    <source>
        <dbReference type="RuleBase" id="RU362119"/>
    </source>
</evidence>
<evidence type="ECO:0000259" key="3">
    <source>
        <dbReference type="Pfam" id="PF02872"/>
    </source>
</evidence>
<keyword evidence="1" id="KW-0378">Hydrolase</keyword>
<dbReference type="SUPFAM" id="SSF56300">
    <property type="entry name" value="Metallo-dependent phosphatases"/>
    <property type="match status" value="1"/>
</dbReference>
<sequence>MKRTRLGAVVATAAVALSTAAVAAPSSAAPDKDRETVQSAPAVQEAPARKAKRRAAIRILSFNDFHGRLRDEGGLGGAPALAAKITELRQQYGRRTTVTAAAGDLIGASQFESTIFQDEPTIEVLEAMGLQTSAVGNHEFDEGVRELLRIQHGGCYDQCFEDGVAYDGADFPYLAANVTWKGSGKPILPPYWVKKVRGVEVGFIGVVTDDLPVLVNPSGIRNVDVGSEAEAINHYSQVLSAKGVKTQVVLMHEGSAQTWEPGEGETPEDDPRTPNTCIGLEGPVAAINDAVVPQVDAMVTGHSHEGYVCMLDDPRGNPRPVTQASDYGSLVTATKLVVDRKTGNVLRDRSKARNHEVTVEDGVDETVQAIVQKWLDKAAPLANEVVGSVTEDITGDSSGDRGAETPMGRLVADSILWGTQAEADGGAEIAFMNTSGVRDSFIYAETPGGEQPGEITYGEAGAVAPFGNLLVTLDLTGADIEAVLNQQWKGEAASRPVLALNPSEGFTYDWDPEAHQVVPGSMELNGEPVGADDVYRVATLNFLADGGDGFTAFGEGENVLGGPSDLENLVAYLEANPGLSVTDDRVGGL</sequence>
<dbReference type="InterPro" id="IPR036907">
    <property type="entry name" value="5'-Nucleotdase_C_sf"/>
</dbReference>
<proteinExistence type="inferred from homology"/>
<dbReference type="PANTHER" id="PTHR11575">
    <property type="entry name" value="5'-NUCLEOTIDASE-RELATED"/>
    <property type="match status" value="1"/>
</dbReference>
<dbReference type="PRINTS" id="PR01607">
    <property type="entry name" value="APYRASEFAMLY"/>
</dbReference>
<feature type="signal peptide" evidence="1">
    <location>
        <begin position="1"/>
        <end position="23"/>
    </location>
</feature>
<feature type="region of interest" description="Disordered" evidence="2">
    <location>
        <begin position="25"/>
        <end position="49"/>
    </location>
</feature>
<evidence type="ECO:0000256" key="2">
    <source>
        <dbReference type="SAM" id="MobiDB-lite"/>
    </source>
</evidence>
<gene>
    <name evidence="4" type="ORF">ACFSDE_19755</name>
</gene>
<name>A0ABW4TQT7_9ACTN</name>
<protein>
    <submittedName>
        <fullName evidence="4">Bifunctional metallophosphatase/5'-nucleotidase</fullName>
    </submittedName>
</protein>
<dbReference type="SUPFAM" id="SSF55816">
    <property type="entry name" value="5'-nucleotidase (syn. UDP-sugar hydrolase), C-terminal domain"/>
    <property type="match status" value="1"/>
</dbReference>
<dbReference type="EMBL" id="JBHUGD010000004">
    <property type="protein sequence ID" value="MFD1949049.1"/>
    <property type="molecule type" value="Genomic_DNA"/>
</dbReference>
<evidence type="ECO:0000313" key="4">
    <source>
        <dbReference type="EMBL" id="MFD1949049.1"/>
    </source>
</evidence>
<dbReference type="InterPro" id="IPR006179">
    <property type="entry name" value="5_nucleotidase/apyrase"/>
</dbReference>
<feature type="domain" description="5'-Nucleotidase C-terminal" evidence="3">
    <location>
        <begin position="385"/>
        <end position="554"/>
    </location>
</feature>
<dbReference type="InterPro" id="IPR029052">
    <property type="entry name" value="Metallo-depent_PP-like"/>
</dbReference>
<dbReference type="InterPro" id="IPR008334">
    <property type="entry name" value="5'-Nucleotdase_C"/>
</dbReference>
<dbReference type="Proteomes" id="UP001597351">
    <property type="component" value="Unassembled WGS sequence"/>
</dbReference>
<dbReference type="Gene3D" id="3.90.780.10">
    <property type="entry name" value="5'-Nucleotidase, C-terminal domain"/>
    <property type="match status" value="1"/>
</dbReference>
<organism evidence="4 5">
    <name type="scientific">Nocardioides aestuarii</name>
    <dbReference type="NCBI Taxonomy" id="252231"/>
    <lineage>
        <taxon>Bacteria</taxon>
        <taxon>Bacillati</taxon>
        <taxon>Actinomycetota</taxon>
        <taxon>Actinomycetes</taxon>
        <taxon>Propionibacteriales</taxon>
        <taxon>Nocardioidaceae</taxon>
        <taxon>Nocardioides</taxon>
    </lineage>
</organism>